<sequence>MPFRSDCSPASSSALILLYLARVWESFVFVLFSILCFIILFMILSAYMRRKMTGARVQGQNDGQVGGFQFQ</sequence>
<dbReference type="InParanoid" id="A0A165VQQ7"/>
<feature type="transmembrane region" description="Helical" evidence="1">
    <location>
        <begin position="27"/>
        <end position="48"/>
    </location>
</feature>
<proteinExistence type="predicted"/>
<keyword evidence="3" id="KW-1185">Reference proteome</keyword>
<keyword evidence="1" id="KW-0812">Transmembrane</keyword>
<evidence type="ECO:0000313" key="2">
    <source>
        <dbReference type="EMBL" id="KZT30041.1"/>
    </source>
</evidence>
<keyword evidence="1" id="KW-0472">Membrane</keyword>
<dbReference type="Proteomes" id="UP000076761">
    <property type="component" value="Unassembled WGS sequence"/>
</dbReference>
<organism evidence="2 3">
    <name type="scientific">Neolentinus lepideus HHB14362 ss-1</name>
    <dbReference type="NCBI Taxonomy" id="1314782"/>
    <lineage>
        <taxon>Eukaryota</taxon>
        <taxon>Fungi</taxon>
        <taxon>Dikarya</taxon>
        <taxon>Basidiomycota</taxon>
        <taxon>Agaricomycotina</taxon>
        <taxon>Agaricomycetes</taxon>
        <taxon>Gloeophyllales</taxon>
        <taxon>Gloeophyllaceae</taxon>
        <taxon>Neolentinus</taxon>
    </lineage>
</organism>
<gene>
    <name evidence="2" type="ORF">NEOLEDRAFT_1126808</name>
</gene>
<evidence type="ECO:0000256" key="1">
    <source>
        <dbReference type="SAM" id="Phobius"/>
    </source>
</evidence>
<protein>
    <submittedName>
        <fullName evidence="2">Uncharacterized protein</fullName>
    </submittedName>
</protein>
<dbReference type="AlphaFoldDB" id="A0A165VQQ7"/>
<name>A0A165VQQ7_9AGAM</name>
<dbReference type="EMBL" id="KV425552">
    <property type="protein sequence ID" value="KZT30041.1"/>
    <property type="molecule type" value="Genomic_DNA"/>
</dbReference>
<reference evidence="2 3" key="1">
    <citation type="journal article" date="2016" name="Mol. Biol. Evol.">
        <title>Comparative Genomics of Early-Diverging Mushroom-Forming Fungi Provides Insights into the Origins of Lignocellulose Decay Capabilities.</title>
        <authorList>
            <person name="Nagy L.G."/>
            <person name="Riley R."/>
            <person name="Tritt A."/>
            <person name="Adam C."/>
            <person name="Daum C."/>
            <person name="Floudas D."/>
            <person name="Sun H."/>
            <person name="Yadav J.S."/>
            <person name="Pangilinan J."/>
            <person name="Larsson K.H."/>
            <person name="Matsuura K."/>
            <person name="Barry K."/>
            <person name="Labutti K."/>
            <person name="Kuo R."/>
            <person name="Ohm R.A."/>
            <person name="Bhattacharya S.S."/>
            <person name="Shirouzu T."/>
            <person name="Yoshinaga Y."/>
            <person name="Martin F.M."/>
            <person name="Grigoriev I.V."/>
            <person name="Hibbett D.S."/>
        </authorList>
    </citation>
    <scope>NUCLEOTIDE SEQUENCE [LARGE SCALE GENOMIC DNA]</scope>
    <source>
        <strain evidence="2 3">HHB14362 ss-1</strain>
    </source>
</reference>
<evidence type="ECO:0000313" key="3">
    <source>
        <dbReference type="Proteomes" id="UP000076761"/>
    </source>
</evidence>
<accession>A0A165VQQ7</accession>
<keyword evidence="1" id="KW-1133">Transmembrane helix</keyword>